<sequence>MAARVCYGLVAGLSLLTSHVLALPGQGGGGQGGGNNGNDVYDYIVVGSGPGGAPLASNLARAGYSVLLLEAGDDQSADISTKILSLGTAKPTNRWDFFVRQYADDAQQLKNNHLTWRRADGSLWVGNGSAAPADATLLGLHYPRGSTLGGSSVINAGVAVLPSRSDWDYIGALMGDSSWNANALRRIFQRIEDNHYLPPGTPGHGFDGYLDVVGNDGDIYARTPSMVQVLKSMVSGVGNNPADTLSMVSRDVNNNSPTRDKTQGLYGLPFHGNSTWGRFSARDLTLATLAAKKPNGQPRYPLTLQTNTLVTRVLFDQARPGRKPRATGVEYLRGQSLYRADPRQTSSSPTGGTPRTARARREVILSAGVFNTPQLLLLSGIGAPAQLQQHNIPLTAALPGVGTHLQDNPELPIVGVSPAGPFVTTPVPGDPPACAFGAPGDPCVTLWQQNGTGPYARGGLNTNAFLLRTNHSAPTGEVDILIFSIANFAFRGYWPPEAVSNIPPDVPGTFGMSLVKMGVRSAAGTVALRSADPRDTPAINFEVLAGAGGAADLEALADAAAWARQVYADVQAPVGPMVTTEPPCQQLAAGACRPADREWIRAQAFGHHATSTCAIGPDGDPWAVLDSKFRVRGVSGLRVVDGSAFPKTPGAFPVIATFLLSEKASEDILEDAKRGGPW</sequence>
<comment type="caution">
    <text evidence="6">The sequence shown here is derived from an EMBL/GenBank/DDBJ whole genome shotgun (WGS) entry which is preliminary data.</text>
</comment>
<dbReference type="InterPro" id="IPR007867">
    <property type="entry name" value="GMC_OxRtase_C"/>
</dbReference>
<dbReference type="InterPro" id="IPR012132">
    <property type="entry name" value="GMC_OxRdtase"/>
</dbReference>
<dbReference type="Gene3D" id="3.50.50.60">
    <property type="entry name" value="FAD/NAD(P)-binding domain"/>
    <property type="match status" value="1"/>
</dbReference>
<dbReference type="GO" id="GO:0016614">
    <property type="term" value="F:oxidoreductase activity, acting on CH-OH group of donors"/>
    <property type="evidence" value="ECO:0007669"/>
    <property type="project" value="InterPro"/>
</dbReference>
<name>A0AAD4F9U9_9PEZI</name>
<dbReference type="Pfam" id="PF05199">
    <property type="entry name" value="GMC_oxred_C"/>
    <property type="match status" value="1"/>
</dbReference>
<keyword evidence="3" id="KW-0732">Signal</keyword>
<keyword evidence="2" id="KW-0285">Flavoprotein</keyword>
<keyword evidence="7" id="KW-1185">Reference proteome</keyword>
<evidence type="ECO:0000256" key="1">
    <source>
        <dbReference type="ARBA" id="ARBA00010790"/>
    </source>
</evidence>
<dbReference type="AlphaFoldDB" id="A0AAD4F9U9"/>
<dbReference type="SUPFAM" id="SSF54373">
    <property type="entry name" value="FAD-linked reductases, C-terminal domain"/>
    <property type="match status" value="1"/>
</dbReference>
<feature type="binding site" evidence="2">
    <location>
        <begin position="155"/>
        <end position="158"/>
    </location>
    <ligand>
        <name>FAD</name>
        <dbReference type="ChEBI" id="CHEBI:57692"/>
    </ligand>
</feature>
<evidence type="ECO:0000256" key="2">
    <source>
        <dbReference type="PIRSR" id="PIRSR000137-2"/>
    </source>
</evidence>
<comment type="cofactor">
    <cofactor evidence="2">
        <name>FAD</name>
        <dbReference type="ChEBI" id="CHEBI:57692"/>
    </cofactor>
</comment>
<accession>A0AAD4F9U9</accession>
<dbReference type="PANTHER" id="PTHR11552:SF80">
    <property type="entry name" value="GMC OXIDOREDUCTASE"/>
    <property type="match status" value="1"/>
</dbReference>
<dbReference type="SUPFAM" id="SSF51905">
    <property type="entry name" value="FAD/NAD(P)-binding domain"/>
    <property type="match status" value="1"/>
</dbReference>
<dbReference type="Gene3D" id="3.30.560.10">
    <property type="entry name" value="Glucose Oxidase, domain 3"/>
    <property type="match status" value="1"/>
</dbReference>
<comment type="similarity">
    <text evidence="1">Belongs to the GMC oxidoreductase family.</text>
</comment>
<reference evidence="6" key="1">
    <citation type="submission" date="2023-02" db="EMBL/GenBank/DDBJ databases">
        <authorList>
            <person name="Palmer J.M."/>
        </authorList>
    </citation>
    <scope>NUCLEOTIDE SEQUENCE</scope>
    <source>
        <strain evidence="6">FW57</strain>
    </source>
</reference>
<feature type="binding site" evidence="2">
    <location>
        <position position="642"/>
    </location>
    <ligand>
        <name>FAD</name>
        <dbReference type="ChEBI" id="CHEBI:57692"/>
    </ligand>
</feature>
<feature type="domain" description="Glucose-methanol-choline oxidoreductase N-terminal" evidence="4">
    <location>
        <begin position="123"/>
        <end position="409"/>
    </location>
</feature>
<evidence type="ECO:0000259" key="4">
    <source>
        <dbReference type="Pfam" id="PF00732"/>
    </source>
</evidence>
<dbReference type="InterPro" id="IPR036188">
    <property type="entry name" value="FAD/NAD-bd_sf"/>
</dbReference>
<dbReference type="Pfam" id="PF00732">
    <property type="entry name" value="GMC_oxred_N"/>
    <property type="match status" value="1"/>
</dbReference>
<dbReference type="PIRSF" id="PIRSF000137">
    <property type="entry name" value="Alcohol_oxidase"/>
    <property type="match status" value="1"/>
</dbReference>
<organism evidence="6 7">
    <name type="scientific">Staphylotrichum longicolle</name>
    <dbReference type="NCBI Taxonomy" id="669026"/>
    <lineage>
        <taxon>Eukaryota</taxon>
        <taxon>Fungi</taxon>
        <taxon>Dikarya</taxon>
        <taxon>Ascomycota</taxon>
        <taxon>Pezizomycotina</taxon>
        <taxon>Sordariomycetes</taxon>
        <taxon>Sordariomycetidae</taxon>
        <taxon>Sordariales</taxon>
        <taxon>Chaetomiaceae</taxon>
        <taxon>Staphylotrichum</taxon>
    </lineage>
</organism>
<gene>
    <name evidence="6" type="ORF">NEMBOFW57_004622</name>
</gene>
<dbReference type="PANTHER" id="PTHR11552">
    <property type="entry name" value="GLUCOSE-METHANOL-CHOLINE GMC OXIDOREDUCTASE"/>
    <property type="match status" value="1"/>
</dbReference>
<feature type="chain" id="PRO_5042111896" description="Choline dehydrogenase" evidence="3">
    <location>
        <begin position="23"/>
        <end position="678"/>
    </location>
</feature>
<dbReference type="Proteomes" id="UP001197093">
    <property type="component" value="Unassembled WGS sequence"/>
</dbReference>
<proteinExistence type="inferred from homology"/>
<evidence type="ECO:0000256" key="3">
    <source>
        <dbReference type="SAM" id="SignalP"/>
    </source>
</evidence>
<evidence type="ECO:0000259" key="5">
    <source>
        <dbReference type="Pfam" id="PF05199"/>
    </source>
</evidence>
<evidence type="ECO:0000313" key="7">
    <source>
        <dbReference type="Proteomes" id="UP001197093"/>
    </source>
</evidence>
<feature type="domain" description="Glucose-methanol-choline oxidoreductase C-terminal" evidence="5">
    <location>
        <begin position="522"/>
        <end position="659"/>
    </location>
</feature>
<protein>
    <recommendedName>
        <fullName evidence="8">Choline dehydrogenase</fullName>
    </recommendedName>
</protein>
<keyword evidence="2" id="KW-0274">FAD</keyword>
<dbReference type="Pfam" id="PF13450">
    <property type="entry name" value="NAD_binding_8"/>
    <property type="match status" value="1"/>
</dbReference>
<evidence type="ECO:0008006" key="8">
    <source>
        <dbReference type="Google" id="ProtNLM"/>
    </source>
</evidence>
<evidence type="ECO:0000313" key="6">
    <source>
        <dbReference type="EMBL" id="KAG7294547.1"/>
    </source>
</evidence>
<dbReference type="GO" id="GO:0050660">
    <property type="term" value="F:flavin adenine dinucleotide binding"/>
    <property type="evidence" value="ECO:0007669"/>
    <property type="project" value="InterPro"/>
</dbReference>
<feature type="binding site" evidence="2">
    <location>
        <position position="310"/>
    </location>
    <ligand>
        <name>FAD</name>
        <dbReference type="ChEBI" id="CHEBI:57692"/>
    </ligand>
</feature>
<feature type="signal peptide" evidence="3">
    <location>
        <begin position="1"/>
        <end position="22"/>
    </location>
</feature>
<dbReference type="InterPro" id="IPR000172">
    <property type="entry name" value="GMC_OxRdtase_N"/>
</dbReference>
<dbReference type="EMBL" id="JAHCVI010000001">
    <property type="protein sequence ID" value="KAG7294547.1"/>
    <property type="molecule type" value="Genomic_DNA"/>
</dbReference>